<evidence type="ECO:0000259" key="1">
    <source>
        <dbReference type="Pfam" id="PF00899"/>
    </source>
</evidence>
<gene>
    <name evidence="2" type="ORF">JW984_10770</name>
</gene>
<dbReference type="InterPro" id="IPR035985">
    <property type="entry name" value="Ubiquitin-activating_enz"/>
</dbReference>
<organism evidence="2 3">
    <name type="scientific">Candidatus Zymogenus saltonus</name>
    <dbReference type="NCBI Taxonomy" id="2844893"/>
    <lineage>
        <taxon>Bacteria</taxon>
        <taxon>Deltaproteobacteria</taxon>
        <taxon>Candidatus Zymogenia</taxon>
        <taxon>Candidatus Zymogeniales</taxon>
        <taxon>Candidatus Zymogenaceae</taxon>
        <taxon>Candidatus Zymogenus</taxon>
    </lineage>
</organism>
<protein>
    <submittedName>
        <fullName evidence="2">HesA/MoeB/ThiF family protein</fullName>
    </submittedName>
</protein>
<dbReference type="CDD" id="cd00757">
    <property type="entry name" value="ThiF_MoeB_HesA_family"/>
    <property type="match status" value="1"/>
</dbReference>
<dbReference type="PANTHER" id="PTHR43267">
    <property type="entry name" value="TRNA THREONYLCARBAMOYLADENOSINE DEHYDRATASE"/>
    <property type="match status" value="1"/>
</dbReference>
<dbReference type="PANTHER" id="PTHR43267:SF1">
    <property type="entry name" value="TRNA THREONYLCARBAMOYLADENOSINE DEHYDRATASE"/>
    <property type="match status" value="1"/>
</dbReference>
<dbReference type="Proteomes" id="UP000809273">
    <property type="component" value="Unassembled WGS sequence"/>
</dbReference>
<reference evidence="2" key="2">
    <citation type="submission" date="2021-01" db="EMBL/GenBank/DDBJ databases">
        <authorList>
            <person name="Hahn C.R."/>
            <person name="Youssef N.H."/>
            <person name="Elshahed M."/>
        </authorList>
    </citation>
    <scope>NUCLEOTIDE SEQUENCE</scope>
    <source>
        <strain evidence="2">Zod_Metabat.24</strain>
    </source>
</reference>
<dbReference type="AlphaFoldDB" id="A0A9D8PQP8"/>
<dbReference type="Gene3D" id="3.40.50.720">
    <property type="entry name" value="NAD(P)-binding Rossmann-like Domain"/>
    <property type="match status" value="1"/>
</dbReference>
<evidence type="ECO:0000313" key="3">
    <source>
        <dbReference type="Proteomes" id="UP000809273"/>
    </source>
</evidence>
<sequence>MGRSKDIVGEIQKRSGIILLPDGSSIRSIGLEESIKVSKICDTPRREVEIEALSRDIVPTRYIRNLGTLGIVGQMKLLKSLVAVVGIGGLGGTVVRSLARLGVGGLILVDCDTFSEDNLNRQEMSTEKAVGRAKVEVATEEVGRINGAVDVEVVKLRAEEGELIEILKSADVAVDALDNILSRFALQRAAKALKIPLVHGSVAGFVGQVSTILPGDKGYSVIYGDEDELPERGVETGLGNLPGVVGAVASIQSVEVLKIITGLGEPLRGKQLFFDLESSVFEIFAH</sequence>
<dbReference type="SUPFAM" id="SSF69572">
    <property type="entry name" value="Activating enzymes of the ubiquitin-like proteins"/>
    <property type="match status" value="1"/>
</dbReference>
<feature type="domain" description="THIF-type NAD/FAD binding fold" evidence="1">
    <location>
        <begin position="64"/>
        <end position="282"/>
    </location>
</feature>
<name>A0A9D8PQP8_9DELT</name>
<dbReference type="Pfam" id="PF00899">
    <property type="entry name" value="ThiF"/>
    <property type="match status" value="1"/>
</dbReference>
<comment type="caution">
    <text evidence="2">The sequence shown here is derived from an EMBL/GenBank/DDBJ whole genome shotgun (WGS) entry which is preliminary data.</text>
</comment>
<dbReference type="GO" id="GO:0061503">
    <property type="term" value="F:tRNA threonylcarbamoyladenosine dehydratase"/>
    <property type="evidence" value="ECO:0007669"/>
    <property type="project" value="TreeGrafter"/>
</dbReference>
<reference evidence="2" key="1">
    <citation type="journal article" date="2021" name="Environ. Microbiol.">
        <title>Genomic characterization of three novel Desulfobacterota classes expand the metabolic and phylogenetic diversity of the phylum.</title>
        <authorList>
            <person name="Murphy C.L."/>
            <person name="Biggerstaff J."/>
            <person name="Eichhorn A."/>
            <person name="Ewing E."/>
            <person name="Shahan R."/>
            <person name="Soriano D."/>
            <person name="Stewart S."/>
            <person name="VanMol K."/>
            <person name="Walker R."/>
            <person name="Walters P."/>
            <person name="Elshahed M.S."/>
            <person name="Youssef N.H."/>
        </authorList>
    </citation>
    <scope>NUCLEOTIDE SEQUENCE</scope>
    <source>
        <strain evidence="2">Zod_Metabat.24</strain>
    </source>
</reference>
<dbReference type="InterPro" id="IPR000594">
    <property type="entry name" value="ThiF_NAD_FAD-bd"/>
</dbReference>
<accession>A0A9D8PQP8</accession>
<dbReference type="EMBL" id="JAFGIX010000054">
    <property type="protein sequence ID" value="MBN1573665.1"/>
    <property type="molecule type" value="Genomic_DNA"/>
</dbReference>
<dbReference type="GO" id="GO:0061504">
    <property type="term" value="P:cyclic threonylcarbamoyladenosine biosynthetic process"/>
    <property type="evidence" value="ECO:0007669"/>
    <property type="project" value="TreeGrafter"/>
</dbReference>
<proteinExistence type="predicted"/>
<dbReference type="GO" id="GO:0008641">
    <property type="term" value="F:ubiquitin-like modifier activating enzyme activity"/>
    <property type="evidence" value="ECO:0007669"/>
    <property type="project" value="InterPro"/>
</dbReference>
<dbReference type="InterPro" id="IPR045886">
    <property type="entry name" value="ThiF/MoeB/HesA"/>
</dbReference>
<evidence type="ECO:0000313" key="2">
    <source>
        <dbReference type="EMBL" id="MBN1573665.1"/>
    </source>
</evidence>